<evidence type="ECO:0000313" key="1">
    <source>
        <dbReference type="EMBL" id="SJM32853.1"/>
    </source>
</evidence>
<gene>
    <name evidence="1" type="ORF">BQ8482_320005</name>
</gene>
<reference evidence="2" key="1">
    <citation type="submission" date="2016-12" db="EMBL/GenBank/DDBJ databases">
        <authorList>
            <person name="Brunel B."/>
        </authorList>
    </citation>
    <scope>NUCLEOTIDE SEQUENCE [LARGE SCALE GENOMIC DNA]</scope>
</reference>
<dbReference type="AlphaFoldDB" id="A0A2P9ANX3"/>
<keyword evidence="2" id="KW-1185">Reference proteome</keyword>
<sequence length="63" mass="7302">MASPTRGADTCLGAKRRHIRRPADPELQYSTPYYRRLLLTSRSLWESQGGLTTDGIVIWRNRR</sequence>
<dbReference type="Proteomes" id="UP000245698">
    <property type="component" value="Unassembled WGS sequence"/>
</dbReference>
<proteinExistence type="predicted"/>
<dbReference type="EMBL" id="FUIG01000040">
    <property type="protein sequence ID" value="SJM32853.1"/>
    <property type="molecule type" value="Genomic_DNA"/>
</dbReference>
<evidence type="ECO:0000313" key="2">
    <source>
        <dbReference type="Proteomes" id="UP000245698"/>
    </source>
</evidence>
<protein>
    <submittedName>
        <fullName evidence="1">Uncharacterized protein</fullName>
    </submittedName>
</protein>
<organism evidence="1 2">
    <name type="scientific">Mesorhizobium delmotii</name>
    <dbReference type="NCBI Taxonomy" id="1631247"/>
    <lineage>
        <taxon>Bacteria</taxon>
        <taxon>Pseudomonadati</taxon>
        <taxon>Pseudomonadota</taxon>
        <taxon>Alphaproteobacteria</taxon>
        <taxon>Hyphomicrobiales</taxon>
        <taxon>Phyllobacteriaceae</taxon>
        <taxon>Mesorhizobium</taxon>
    </lineage>
</organism>
<name>A0A2P9ANX3_9HYPH</name>
<accession>A0A2P9ANX3</accession>